<keyword evidence="2" id="KW-0963">Cytoplasm</keyword>
<dbReference type="Pfam" id="PF17785">
    <property type="entry name" value="PUA_3"/>
    <property type="match status" value="1"/>
</dbReference>
<proteinExistence type="inferred from homology"/>
<evidence type="ECO:0000259" key="9">
    <source>
        <dbReference type="SMART" id="SM00359"/>
    </source>
</evidence>
<dbReference type="PANTHER" id="PTHR42873:SF1">
    <property type="entry name" value="S-ADENOSYLMETHIONINE-DEPENDENT METHYLTRANSFERASE DOMAIN-CONTAINING PROTEIN"/>
    <property type="match status" value="1"/>
</dbReference>
<accession>A0ABW5TE48</accession>
<dbReference type="Gene3D" id="2.30.130.10">
    <property type="entry name" value="PUA domain"/>
    <property type="match status" value="1"/>
</dbReference>
<comment type="subcellular location">
    <subcellularLocation>
        <location evidence="1">Cytoplasm</location>
    </subcellularLocation>
</comment>
<keyword evidence="7" id="KW-0694">RNA-binding</keyword>
<organism evidence="10 11">
    <name type="scientific">Hyunsoonleella rubra</name>
    <dbReference type="NCBI Taxonomy" id="1737062"/>
    <lineage>
        <taxon>Bacteria</taxon>
        <taxon>Pseudomonadati</taxon>
        <taxon>Bacteroidota</taxon>
        <taxon>Flavobacteriia</taxon>
        <taxon>Flavobacteriales</taxon>
        <taxon>Flavobacteriaceae</taxon>
    </lineage>
</organism>
<feature type="domain" description="PUA" evidence="9">
    <location>
        <begin position="16"/>
        <end position="103"/>
    </location>
</feature>
<evidence type="ECO:0000313" key="10">
    <source>
        <dbReference type="EMBL" id="MFD2726351.1"/>
    </source>
</evidence>
<comment type="caution">
    <text evidence="10">The sequence shown here is derived from an EMBL/GenBank/DDBJ whole genome shotgun (WGS) entry which is preliminary data.</text>
</comment>
<protein>
    <submittedName>
        <fullName evidence="10">Class I SAM-dependent rRNA methyltransferase</fullName>
        <ecNumber evidence="10">2.1.1.-</ecNumber>
    </submittedName>
</protein>
<dbReference type="Proteomes" id="UP001597476">
    <property type="component" value="Unassembled WGS sequence"/>
</dbReference>
<evidence type="ECO:0000256" key="5">
    <source>
        <dbReference type="ARBA" id="ARBA00022679"/>
    </source>
</evidence>
<dbReference type="SMART" id="SM00359">
    <property type="entry name" value="PUA"/>
    <property type="match status" value="1"/>
</dbReference>
<evidence type="ECO:0000256" key="6">
    <source>
        <dbReference type="ARBA" id="ARBA00022691"/>
    </source>
</evidence>
<gene>
    <name evidence="10" type="ORF">ACFSR8_09005</name>
</gene>
<keyword evidence="4 10" id="KW-0489">Methyltransferase</keyword>
<keyword evidence="3" id="KW-0698">rRNA processing</keyword>
<dbReference type="CDD" id="cd11572">
    <property type="entry name" value="RlmI_M_like"/>
    <property type="match status" value="1"/>
</dbReference>
<evidence type="ECO:0000256" key="4">
    <source>
        <dbReference type="ARBA" id="ARBA00022603"/>
    </source>
</evidence>
<keyword evidence="5 10" id="KW-0808">Transferase</keyword>
<dbReference type="CDD" id="cd02440">
    <property type="entry name" value="AdoMet_MTases"/>
    <property type="match status" value="1"/>
</dbReference>
<dbReference type="GO" id="GO:0008168">
    <property type="term" value="F:methyltransferase activity"/>
    <property type="evidence" value="ECO:0007669"/>
    <property type="project" value="UniProtKB-KW"/>
</dbReference>
<dbReference type="Gene3D" id="3.40.50.150">
    <property type="entry name" value="Vaccinia Virus protein VP39"/>
    <property type="match status" value="1"/>
</dbReference>
<dbReference type="PROSITE" id="PS50890">
    <property type="entry name" value="PUA"/>
    <property type="match status" value="1"/>
</dbReference>
<evidence type="ECO:0000256" key="7">
    <source>
        <dbReference type="ARBA" id="ARBA00022884"/>
    </source>
</evidence>
<dbReference type="SUPFAM" id="SSF53335">
    <property type="entry name" value="S-adenosyl-L-methionine-dependent methyltransferases"/>
    <property type="match status" value="1"/>
</dbReference>
<dbReference type="InterPro" id="IPR002478">
    <property type="entry name" value="PUA"/>
</dbReference>
<sequence>MSFKTKIKSNFQSKRIAVKLNTKGEQFVLNGHPWVFSNSITKINADAKTGDLAIIFSKSKNRVMGLGLYDENSPIRIKMLHSGFEKVEINTIFFQRKIDEAFAKRIPLLETNTNSFRLVFGENDGFPGLIADVYAHVLVVKLYSEIWLPYLEDILPSLQQISKAKTVVMRLSRGLEQSKAHQFKNGEVVYGTLENEVVEFVEHGVNFSANVIKGHKTGYFLDHRANRKQVGEWSRGKRVLDVFSYAGGFSVHALANSATEVTSLDISKQALEIAVQNGKLNTYQGVHKTIAGDAFEELKHLIKNKTTFDVVVIDPPSFAKQASEIELAKKKYAQLADLGEQLTAKKGLLVLASCSSRIIAQTFYDINAQVLSSKSRPYKVKLKTQHDIDHPIGFPEGAYLKSGYYQFLE</sequence>
<dbReference type="Pfam" id="PF10672">
    <property type="entry name" value="Methyltrans_SAM"/>
    <property type="match status" value="1"/>
</dbReference>
<evidence type="ECO:0000256" key="1">
    <source>
        <dbReference type="ARBA" id="ARBA00004496"/>
    </source>
</evidence>
<keyword evidence="6" id="KW-0949">S-adenosyl-L-methionine</keyword>
<reference evidence="11" key="1">
    <citation type="journal article" date="2019" name="Int. J. Syst. Evol. Microbiol.">
        <title>The Global Catalogue of Microorganisms (GCM) 10K type strain sequencing project: providing services to taxonomists for standard genome sequencing and annotation.</title>
        <authorList>
            <consortium name="The Broad Institute Genomics Platform"/>
            <consortium name="The Broad Institute Genome Sequencing Center for Infectious Disease"/>
            <person name="Wu L."/>
            <person name="Ma J."/>
        </authorList>
    </citation>
    <scope>NUCLEOTIDE SEQUENCE [LARGE SCALE GENOMIC DNA]</scope>
    <source>
        <strain evidence="11">KCTC 42398</strain>
    </source>
</reference>
<dbReference type="InterPro" id="IPR036974">
    <property type="entry name" value="PUA_sf"/>
</dbReference>
<dbReference type="InterPro" id="IPR041532">
    <property type="entry name" value="RlmI-like_PUA"/>
</dbReference>
<evidence type="ECO:0000256" key="8">
    <source>
        <dbReference type="ARBA" id="ARBA00038091"/>
    </source>
</evidence>
<dbReference type="InterPro" id="IPR019614">
    <property type="entry name" value="SAM-dep_methyl-trfase"/>
</dbReference>
<name>A0ABW5TE48_9FLAO</name>
<dbReference type="SUPFAM" id="SSF88697">
    <property type="entry name" value="PUA domain-like"/>
    <property type="match status" value="1"/>
</dbReference>
<keyword evidence="11" id="KW-1185">Reference proteome</keyword>
<evidence type="ECO:0000256" key="3">
    <source>
        <dbReference type="ARBA" id="ARBA00022552"/>
    </source>
</evidence>
<dbReference type="CDD" id="cd21153">
    <property type="entry name" value="PUA_RlmI"/>
    <property type="match status" value="1"/>
</dbReference>
<dbReference type="InterPro" id="IPR015947">
    <property type="entry name" value="PUA-like_sf"/>
</dbReference>
<dbReference type="PANTHER" id="PTHR42873">
    <property type="entry name" value="RIBOSOMAL RNA LARGE SUBUNIT METHYLTRANSFERASE"/>
    <property type="match status" value="1"/>
</dbReference>
<dbReference type="Gene3D" id="3.30.750.80">
    <property type="entry name" value="RNA methyltransferase domain (HRMD) like"/>
    <property type="match status" value="1"/>
</dbReference>
<dbReference type="EC" id="2.1.1.-" evidence="10"/>
<dbReference type="RefSeq" id="WP_380291204.1">
    <property type="nucleotide sequence ID" value="NZ_JBHULY010000016.1"/>
</dbReference>
<comment type="similarity">
    <text evidence="8">Belongs to the methyltransferase superfamily. RlmI family.</text>
</comment>
<evidence type="ECO:0000256" key="2">
    <source>
        <dbReference type="ARBA" id="ARBA00022490"/>
    </source>
</evidence>
<dbReference type="GO" id="GO:0032259">
    <property type="term" value="P:methylation"/>
    <property type="evidence" value="ECO:0007669"/>
    <property type="project" value="UniProtKB-KW"/>
</dbReference>
<dbReference type="InterPro" id="IPR029063">
    <property type="entry name" value="SAM-dependent_MTases_sf"/>
</dbReference>
<evidence type="ECO:0000313" key="11">
    <source>
        <dbReference type="Proteomes" id="UP001597476"/>
    </source>
</evidence>
<dbReference type="EMBL" id="JBHULY010000016">
    <property type="protein sequence ID" value="MFD2726351.1"/>
    <property type="molecule type" value="Genomic_DNA"/>
</dbReference>